<accession>A0AB35BX20</accession>
<keyword evidence="1" id="KW-0732">Signal</keyword>
<feature type="signal peptide" evidence="1">
    <location>
        <begin position="1"/>
        <end position="22"/>
    </location>
</feature>
<dbReference type="Gene3D" id="3.90.930.1">
    <property type="match status" value="1"/>
</dbReference>
<dbReference type="Pfam" id="PF07661">
    <property type="entry name" value="MORN_2"/>
    <property type="match status" value="2"/>
</dbReference>
<evidence type="ECO:0000313" key="3">
    <source>
        <dbReference type="Proteomes" id="UP000680020"/>
    </source>
</evidence>
<reference evidence="2" key="1">
    <citation type="submission" date="2021-03" db="EMBL/GenBank/DDBJ databases">
        <title>Identification and antibiotic profiling of Wohlfahrtiimonas chitiniclastica, an underestimated human pathogen.</title>
        <authorList>
            <person name="Kopf A."/>
            <person name="Bunk B."/>
            <person name="Coldewey S."/>
            <person name="Gunzer F."/>
            <person name="Riedel T."/>
            <person name="Schroettner P."/>
        </authorList>
    </citation>
    <scope>NUCLEOTIDE SEQUENCE</scope>
    <source>
        <strain evidence="2">DSM 100917</strain>
    </source>
</reference>
<dbReference type="Proteomes" id="UP000680020">
    <property type="component" value="Unassembled WGS sequence"/>
</dbReference>
<comment type="caution">
    <text evidence="2">The sequence shown here is derived from an EMBL/GenBank/DDBJ whole genome shotgun (WGS) entry which is preliminary data.</text>
</comment>
<feature type="chain" id="PRO_5044334322" description="Toxin-antitoxin system YwqK family antitoxin" evidence="1">
    <location>
        <begin position="23"/>
        <end position="186"/>
    </location>
</feature>
<evidence type="ECO:0008006" key="4">
    <source>
        <dbReference type="Google" id="ProtNLM"/>
    </source>
</evidence>
<gene>
    <name evidence="2" type="ORF">J7561_06375</name>
</gene>
<evidence type="ECO:0000256" key="1">
    <source>
        <dbReference type="SAM" id="SignalP"/>
    </source>
</evidence>
<dbReference type="InterPro" id="IPR011652">
    <property type="entry name" value="MORN_2"/>
</dbReference>
<dbReference type="EMBL" id="JAGIBU010000004">
    <property type="protein sequence ID" value="MBS7824830.1"/>
    <property type="molecule type" value="Genomic_DNA"/>
</dbReference>
<evidence type="ECO:0000313" key="2">
    <source>
        <dbReference type="EMBL" id="MBS7824830.1"/>
    </source>
</evidence>
<dbReference type="SUPFAM" id="SSF82185">
    <property type="entry name" value="Histone H3 K4-specific methyltransferase SET7/9 N-terminal domain"/>
    <property type="match status" value="2"/>
</dbReference>
<organism evidence="2 3">
    <name type="scientific">Wohlfahrtiimonas chitiniclastica</name>
    <dbReference type="NCBI Taxonomy" id="400946"/>
    <lineage>
        <taxon>Bacteria</taxon>
        <taxon>Pseudomonadati</taxon>
        <taxon>Pseudomonadota</taxon>
        <taxon>Gammaproteobacteria</taxon>
        <taxon>Cardiobacteriales</taxon>
        <taxon>Ignatzschineriaceae</taxon>
        <taxon>Wohlfahrtiimonas</taxon>
    </lineage>
</organism>
<name>A0AB35BX20_9GAMM</name>
<protein>
    <recommendedName>
        <fullName evidence="4">Toxin-antitoxin system YwqK family antitoxin</fullName>
    </recommendedName>
</protein>
<sequence>MTIHKIALCAVLCSPLFSPLLADEVQTNHYPNGQIKNEAHFVDGISHGMTKHWYKNGQTSMEVMYDHGQVVSTVSYYPEGQMRMRETLDDVTGILTTEAWYTTGEVSHRFQAKKGRKEGTLVKYAPTGLKVAEVSYSDGVNDGWCRTWGERDVLETELYYEKGRLDRQRSTKGDVCRVDIWRFGFR</sequence>
<proteinExistence type="predicted"/>
<dbReference type="AlphaFoldDB" id="A0AB35BX20"/>
<dbReference type="RefSeq" id="WP_213404008.1">
    <property type="nucleotide sequence ID" value="NZ_JAGIBT010000005.1"/>
</dbReference>